<comment type="pathway">
    <text evidence="2">Cell wall biogenesis; peptidoglycan biosynthesis.</text>
</comment>
<keyword evidence="10" id="KW-0378">Hydrolase</keyword>
<keyword evidence="19" id="KW-0812">Transmembrane</keyword>
<dbReference type="GO" id="GO:0008955">
    <property type="term" value="F:peptidoglycan glycosyltransferase activity"/>
    <property type="evidence" value="ECO:0007669"/>
    <property type="project" value="UniProtKB-EC"/>
</dbReference>
<dbReference type="GO" id="GO:0071555">
    <property type="term" value="P:cell wall organization"/>
    <property type="evidence" value="ECO:0007669"/>
    <property type="project" value="UniProtKB-KW"/>
</dbReference>
<evidence type="ECO:0000256" key="16">
    <source>
        <dbReference type="ARBA" id="ARBA00034000"/>
    </source>
</evidence>
<keyword evidence="5" id="KW-1003">Cell membrane</keyword>
<accession>A0A1M5NW77</accession>
<keyword evidence="9" id="KW-0808">Transferase</keyword>
<evidence type="ECO:0000256" key="15">
    <source>
        <dbReference type="ARBA" id="ARBA00023316"/>
    </source>
</evidence>
<organism evidence="22 23">
    <name type="scientific">Chryseolinea serpens</name>
    <dbReference type="NCBI Taxonomy" id="947013"/>
    <lineage>
        <taxon>Bacteria</taxon>
        <taxon>Pseudomonadati</taxon>
        <taxon>Bacteroidota</taxon>
        <taxon>Cytophagia</taxon>
        <taxon>Cytophagales</taxon>
        <taxon>Fulvivirgaceae</taxon>
        <taxon>Chryseolinea</taxon>
    </lineage>
</organism>
<dbReference type="GO" id="GO:0030288">
    <property type="term" value="C:outer membrane-bounded periplasmic space"/>
    <property type="evidence" value="ECO:0007669"/>
    <property type="project" value="TreeGrafter"/>
</dbReference>
<keyword evidence="14" id="KW-0511">Multifunctional enzyme</keyword>
<gene>
    <name evidence="22" type="ORF">SAMN04488109_2545</name>
</gene>
<evidence type="ECO:0000256" key="8">
    <source>
        <dbReference type="ARBA" id="ARBA00022676"/>
    </source>
</evidence>
<evidence type="ECO:0000256" key="5">
    <source>
        <dbReference type="ARBA" id="ARBA00022475"/>
    </source>
</evidence>
<dbReference type="Gene3D" id="1.10.3810.10">
    <property type="entry name" value="Biosynthetic peptidoglycan transglycosylase-like"/>
    <property type="match status" value="1"/>
</dbReference>
<dbReference type="Pfam" id="PF00905">
    <property type="entry name" value="Transpeptidase"/>
    <property type="match status" value="1"/>
</dbReference>
<feature type="transmembrane region" description="Helical" evidence="19">
    <location>
        <begin position="32"/>
        <end position="59"/>
    </location>
</feature>
<dbReference type="Pfam" id="PF00912">
    <property type="entry name" value="Transgly"/>
    <property type="match status" value="1"/>
</dbReference>
<dbReference type="InterPro" id="IPR036950">
    <property type="entry name" value="PBP_transglycosylase"/>
</dbReference>
<dbReference type="OrthoDB" id="9766909at2"/>
<keyword evidence="12" id="KW-0573">Peptidoglycan synthesis</keyword>
<evidence type="ECO:0000256" key="19">
    <source>
        <dbReference type="SAM" id="Phobius"/>
    </source>
</evidence>
<keyword evidence="23" id="KW-1185">Reference proteome</keyword>
<comment type="subcellular location">
    <subcellularLocation>
        <location evidence="1">Cell membrane</location>
    </subcellularLocation>
</comment>
<dbReference type="GO" id="GO:0009252">
    <property type="term" value="P:peptidoglycan biosynthetic process"/>
    <property type="evidence" value="ECO:0007669"/>
    <property type="project" value="UniProtKB-KW"/>
</dbReference>
<comment type="catalytic activity">
    <reaction evidence="16">
        <text>Preferential cleavage: (Ac)2-L-Lys-D-Ala-|-D-Ala. Also transpeptidation of peptidyl-alanyl moieties that are N-acyl substituents of D-alanine.</text>
        <dbReference type="EC" id="3.4.16.4"/>
    </reaction>
</comment>
<dbReference type="PANTHER" id="PTHR32282:SF11">
    <property type="entry name" value="PENICILLIN-BINDING PROTEIN 1B"/>
    <property type="match status" value="1"/>
</dbReference>
<dbReference type="InterPro" id="IPR001460">
    <property type="entry name" value="PCN-bd_Tpept"/>
</dbReference>
<dbReference type="Proteomes" id="UP000184212">
    <property type="component" value="Unassembled WGS sequence"/>
</dbReference>
<sequence length="775" mass="87810">MNTSNSLKETTLQKVNRILLTRNPWFKKTTKGIWILFLCIILGFPLYVLSVSINLFGLFGDMPSLKAIENPKNDLSSELISADGVSLGRYFRFNRSQVSYEQLSPDLVNTLLLSEDHRFYDHSGLDFRAYMRVIFGVLTFNSSSKGGGSTITQQLAKNLFSTRGEELDGPLMVGPLRILISKTKEWIISVKLEKNFTKQEIITMYLNTSDFSSNAYGIKVAAETYFNKQPSELNVQEAAVLVGMLQAPSFYNPKRNPKNALSKRNEVLFKLYNHGYIRSRETYDSLLKLPIHLEYAVQNQNEGLATYFRTVILNDLMTWCKEHGYDLWESGLKIHTTIDSRMQRYAEEAMAESMKPQQKTFDVHWKGKNPWIDEDWNEIKGFLDSRIKQTETYRNLVARYGAGNDSVKIMLKVKKPMTIFTWNGERDTLFSSMDSLNYYKRFLNAGFMSMDARTGAIKAWVGGINHKYFKYDHVRQGTRQPGSSFKPFVYGTAMEAGYNPCLKLQDVSPTFKVPGGTWSPPNAEGDRGTGEWLTMRQAMAKSKNSITAQVLQRVGEVNVVNFAHRVGITSPLDAVPSLCLGVSDVSLYEIVGAYSTFVNSGIHTEPFYITQIEDKNGNVIENFVPKTRQAISEQTAYKMIYMLMGGVQEEGGTSRGLNFNLKTENEIGGKTGTTNNASDGWYMGITRDLVSGAWVGGDERSIHYKQWDLGQGSKTARPIWEKFMLKVYADASLEYKKGQFRRPATKMDITFDCSSYELPPDEAGTPQEDWNPNNE</sequence>
<keyword evidence="6" id="KW-0121">Carboxypeptidase</keyword>
<evidence type="ECO:0000259" key="20">
    <source>
        <dbReference type="Pfam" id="PF00905"/>
    </source>
</evidence>
<keyword evidence="8" id="KW-0328">Glycosyltransferase</keyword>
<evidence type="ECO:0000256" key="18">
    <source>
        <dbReference type="SAM" id="MobiDB-lite"/>
    </source>
</evidence>
<evidence type="ECO:0000256" key="17">
    <source>
        <dbReference type="ARBA" id="ARBA00049902"/>
    </source>
</evidence>
<dbReference type="GO" id="GO:0005886">
    <property type="term" value="C:plasma membrane"/>
    <property type="evidence" value="ECO:0007669"/>
    <property type="project" value="UniProtKB-SubCell"/>
</dbReference>
<evidence type="ECO:0000256" key="3">
    <source>
        <dbReference type="ARBA" id="ARBA00007090"/>
    </source>
</evidence>
<keyword evidence="11" id="KW-0133">Cell shape</keyword>
<keyword evidence="15" id="KW-0961">Cell wall biogenesis/degradation</keyword>
<dbReference type="InterPro" id="IPR001264">
    <property type="entry name" value="Glyco_trans_51"/>
</dbReference>
<dbReference type="EMBL" id="FQWQ01000001">
    <property type="protein sequence ID" value="SHG93728.1"/>
    <property type="molecule type" value="Genomic_DNA"/>
</dbReference>
<comment type="similarity">
    <text evidence="4">In the N-terminal section; belongs to the glycosyltransferase 51 family.</text>
</comment>
<protein>
    <submittedName>
        <fullName evidence="22">Penicillin-binding protein 1A</fullName>
    </submittedName>
</protein>
<dbReference type="GO" id="GO:0006508">
    <property type="term" value="P:proteolysis"/>
    <property type="evidence" value="ECO:0007669"/>
    <property type="project" value="UniProtKB-KW"/>
</dbReference>
<dbReference type="STRING" id="947013.SAMN04488109_2545"/>
<dbReference type="InterPro" id="IPR050396">
    <property type="entry name" value="Glycosyltr_51/Transpeptidase"/>
</dbReference>
<reference evidence="22 23" key="1">
    <citation type="submission" date="2016-11" db="EMBL/GenBank/DDBJ databases">
        <authorList>
            <person name="Jaros S."/>
            <person name="Januszkiewicz K."/>
            <person name="Wedrychowicz H."/>
        </authorList>
    </citation>
    <scope>NUCLEOTIDE SEQUENCE [LARGE SCALE GENOMIC DNA]</scope>
    <source>
        <strain evidence="22 23">DSM 24574</strain>
    </source>
</reference>
<evidence type="ECO:0000256" key="12">
    <source>
        <dbReference type="ARBA" id="ARBA00022984"/>
    </source>
</evidence>
<dbReference type="InterPro" id="IPR023346">
    <property type="entry name" value="Lysozyme-like_dom_sf"/>
</dbReference>
<evidence type="ECO:0000256" key="13">
    <source>
        <dbReference type="ARBA" id="ARBA00023136"/>
    </source>
</evidence>
<feature type="domain" description="Glycosyl transferase family 51" evidence="21">
    <location>
        <begin position="92"/>
        <end position="270"/>
    </location>
</feature>
<dbReference type="SUPFAM" id="SSF56601">
    <property type="entry name" value="beta-lactamase/transpeptidase-like"/>
    <property type="match status" value="1"/>
</dbReference>
<evidence type="ECO:0000256" key="6">
    <source>
        <dbReference type="ARBA" id="ARBA00022645"/>
    </source>
</evidence>
<dbReference type="SUPFAM" id="SSF53955">
    <property type="entry name" value="Lysozyme-like"/>
    <property type="match status" value="1"/>
</dbReference>
<evidence type="ECO:0000256" key="14">
    <source>
        <dbReference type="ARBA" id="ARBA00023268"/>
    </source>
</evidence>
<evidence type="ECO:0000256" key="2">
    <source>
        <dbReference type="ARBA" id="ARBA00004752"/>
    </source>
</evidence>
<dbReference type="PANTHER" id="PTHR32282">
    <property type="entry name" value="BINDING PROTEIN TRANSPEPTIDASE, PUTATIVE-RELATED"/>
    <property type="match status" value="1"/>
</dbReference>
<proteinExistence type="inferred from homology"/>
<name>A0A1M5NW77_9BACT</name>
<dbReference type="GO" id="GO:0009002">
    <property type="term" value="F:serine-type D-Ala-D-Ala carboxypeptidase activity"/>
    <property type="evidence" value="ECO:0007669"/>
    <property type="project" value="UniProtKB-EC"/>
</dbReference>
<evidence type="ECO:0000259" key="21">
    <source>
        <dbReference type="Pfam" id="PF00912"/>
    </source>
</evidence>
<evidence type="ECO:0000313" key="23">
    <source>
        <dbReference type="Proteomes" id="UP000184212"/>
    </source>
</evidence>
<evidence type="ECO:0000256" key="7">
    <source>
        <dbReference type="ARBA" id="ARBA00022670"/>
    </source>
</evidence>
<dbReference type="Gene3D" id="3.40.710.10">
    <property type="entry name" value="DD-peptidase/beta-lactamase superfamily"/>
    <property type="match status" value="2"/>
</dbReference>
<comment type="similarity">
    <text evidence="3">In the C-terminal section; belongs to the transpeptidase family.</text>
</comment>
<evidence type="ECO:0000313" key="22">
    <source>
        <dbReference type="EMBL" id="SHG93728.1"/>
    </source>
</evidence>
<evidence type="ECO:0000256" key="4">
    <source>
        <dbReference type="ARBA" id="ARBA00007739"/>
    </source>
</evidence>
<dbReference type="InterPro" id="IPR012338">
    <property type="entry name" value="Beta-lactam/transpept-like"/>
</dbReference>
<evidence type="ECO:0000256" key="9">
    <source>
        <dbReference type="ARBA" id="ARBA00022679"/>
    </source>
</evidence>
<feature type="region of interest" description="Disordered" evidence="18">
    <location>
        <begin position="755"/>
        <end position="775"/>
    </location>
</feature>
<dbReference type="GO" id="GO:0008658">
    <property type="term" value="F:penicillin binding"/>
    <property type="evidence" value="ECO:0007669"/>
    <property type="project" value="InterPro"/>
</dbReference>
<evidence type="ECO:0000256" key="10">
    <source>
        <dbReference type="ARBA" id="ARBA00022801"/>
    </source>
</evidence>
<evidence type="ECO:0000256" key="11">
    <source>
        <dbReference type="ARBA" id="ARBA00022960"/>
    </source>
</evidence>
<keyword evidence="13 19" id="KW-0472">Membrane</keyword>
<keyword evidence="7" id="KW-0645">Protease</keyword>
<dbReference type="AlphaFoldDB" id="A0A1M5NW77"/>
<dbReference type="GO" id="GO:0008360">
    <property type="term" value="P:regulation of cell shape"/>
    <property type="evidence" value="ECO:0007669"/>
    <property type="project" value="UniProtKB-KW"/>
</dbReference>
<evidence type="ECO:0000256" key="1">
    <source>
        <dbReference type="ARBA" id="ARBA00004236"/>
    </source>
</evidence>
<feature type="domain" description="Penicillin-binding protein transpeptidase" evidence="20">
    <location>
        <begin position="447"/>
        <end position="684"/>
    </location>
</feature>
<keyword evidence="19" id="KW-1133">Transmembrane helix</keyword>
<comment type="catalytic activity">
    <reaction evidence="17">
        <text>[GlcNAc-(1-&gt;4)-Mur2Ac(oyl-L-Ala-gamma-D-Glu-L-Lys-D-Ala-D-Ala)](n)-di-trans,octa-cis-undecaprenyl diphosphate + beta-D-GlcNAc-(1-&gt;4)-Mur2Ac(oyl-L-Ala-gamma-D-Glu-L-Lys-D-Ala-D-Ala)-di-trans,octa-cis-undecaprenyl diphosphate = [GlcNAc-(1-&gt;4)-Mur2Ac(oyl-L-Ala-gamma-D-Glu-L-Lys-D-Ala-D-Ala)](n+1)-di-trans,octa-cis-undecaprenyl diphosphate + di-trans,octa-cis-undecaprenyl diphosphate + H(+)</text>
        <dbReference type="Rhea" id="RHEA:23708"/>
        <dbReference type="Rhea" id="RHEA-COMP:9602"/>
        <dbReference type="Rhea" id="RHEA-COMP:9603"/>
        <dbReference type="ChEBI" id="CHEBI:15378"/>
        <dbReference type="ChEBI" id="CHEBI:58405"/>
        <dbReference type="ChEBI" id="CHEBI:60033"/>
        <dbReference type="ChEBI" id="CHEBI:78435"/>
        <dbReference type="EC" id="2.4.99.28"/>
    </reaction>
</comment>